<keyword evidence="1 2" id="KW-0732">Signal</keyword>
<protein>
    <recommendedName>
        <fullName evidence="8">Ig-like domain-containing protein</fullName>
    </recommendedName>
</protein>
<feature type="domain" description="DUF4082" evidence="4">
    <location>
        <begin position="1188"/>
        <end position="1330"/>
    </location>
</feature>
<dbReference type="InterPro" id="IPR014756">
    <property type="entry name" value="Ig_E-set"/>
</dbReference>
<feature type="signal peptide" evidence="2">
    <location>
        <begin position="1"/>
        <end position="38"/>
    </location>
</feature>
<proteinExistence type="predicted"/>
<evidence type="ECO:0000313" key="6">
    <source>
        <dbReference type="EMBL" id="MBB5845124.1"/>
    </source>
</evidence>
<reference evidence="6 7" key="1">
    <citation type="submission" date="2020-08" db="EMBL/GenBank/DDBJ databases">
        <title>Sequencing the genomes of 1000 actinobacteria strains.</title>
        <authorList>
            <person name="Klenk H.-P."/>
        </authorList>
    </citation>
    <scope>NUCLEOTIDE SEQUENCE [LARGE SCALE GENOMIC DNA]</scope>
    <source>
        <strain evidence="6 7">DSM 105784</strain>
    </source>
</reference>
<dbReference type="InterPro" id="IPR032812">
    <property type="entry name" value="SbsA_Ig"/>
</dbReference>
<feature type="domain" description="N,N-dimethylformamidase beta subunit-like C-terminal" evidence="5">
    <location>
        <begin position="100"/>
        <end position="496"/>
    </location>
</feature>
<dbReference type="Pfam" id="PF13205">
    <property type="entry name" value="Big_5"/>
    <property type="match status" value="2"/>
</dbReference>
<dbReference type="Gene3D" id="2.60.40.1220">
    <property type="match status" value="2"/>
</dbReference>
<feature type="domain" description="SbsA Ig-like" evidence="3">
    <location>
        <begin position="810"/>
        <end position="910"/>
    </location>
</feature>
<feature type="domain" description="SbsA Ig-like" evidence="3">
    <location>
        <begin position="1076"/>
        <end position="1171"/>
    </location>
</feature>
<feature type="domain" description="DUF4082" evidence="4">
    <location>
        <begin position="1360"/>
        <end position="1502"/>
    </location>
</feature>
<dbReference type="InterPro" id="IPR046540">
    <property type="entry name" value="DMFA2_C"/>
</dbReference>
<dbReference type="EMBL" id="JACHMJ010000001">
    <property type="protein sequence ID" value="MBB5845124.1"/>
    <property type="molecule type" value="Genomic_DNA"/>
</dbReference>
<dbReference type="Proteomes" id="UP000536685">
    <property type="component" value="Unassembled WGS sequence"/>
</dbReference>
<feature type="chain" id="PRO_5032929548" description="Ig-like domain-containing protein" evidence="2">
    <location>
        <begin position="39"/>
        <end position="1510"/>
    </location>
</feature>
<evidence type="ECO:0000259" key="4">
    <source>
        <dbReference type="Pfam" id="PF13313"/>
    </source>
</evidence>
<dbReference type="RefSeq" id="WP_184239953.1">
    <property type="nucleotide sequence ID" value="NZ_JACHMJ010000001.1"/>
</dbReference>
<sequence length="1510" mass="156296">MLHLPSTRGGALTRICASFVLIAALVGAVLVPAAPAAAAGECGPSGNVISCENTKLGTSPDVWDIDGAGDDTIQGFSTDISVNVGSTIDFKIDTDAPNYTIDIYRTGWYQGLGARKVTSVTPLHTPQAAQPACITDSRYELTDCGTWSVSASWAVPSTAVSGVYVALLTRSDTGGKSHITFVVRNQSSHSAVLFQTSDPTWQAYNPYGGADFYEGAENGRAYKISYNRPIATREHNKGRDFYFSAEYPLVRFLEKNGYDVSYFSGVDTDRYGSLLTNHELFLSVGHDEYWSTGQRANVEAARDAGLDLQFLSGNEAYWHTRYEPSADLTNTPYRTLVSYKETWASTKIDPSSTWTGTWRDPRFASPANGGGLPENALTGTAYMANDDDLAVTVTAAQGKMRMWRNTGLAGMTGATQALAPHTIGYESDEDLDNGFRPSGLVRMSATTGSTPEYLQDFGRVVKAGTTTHNLTLYRAESGALVFGAGTIQWTWGLDQTHDGDGAPADIRMQQAQVNLLADMGAQPTTLVTPLVAASASTDETAPTVVVTSPAAGATVPNGTVVNLTGTASDVGGLVAGVNVSTDGGETWHPATGTTSWSYSYVQHGRGITPVQIRAVDDSGNYSETPKTVSFSVTGPYSILGLEVPKVADSLDAGALQLGLRFTPTTSGYISGVRFYKSAANVGTHTGTLWSAAGVQLATVTFANETATGWQSANFTSPYPVTAGTPYVISYYTPSGHYAVSSHHWISRGSSAPPMTVAGGYNADPAGVFASGATTFPDRTFTDRRYTDTGYTDYENYYANYYVDAIFDTVDTSPLVVTTQRPIAGSTSLPVAASVSATFSKPAVAGTVTASVTAAGGAAVAGTTSYDAPNRTVTFQPSAALAPATTYTVTIGGTDALGNGISSGGSWTFTTAKPTPAAGVCPCSLYGDGSIPQTIQTGDTAAVTLGVRFTPAANGTITAIKFYKAAGNTGTHVAALWDSANQRMIEATFQAESSAGWQTVTLPTPVQVTAGSTYTASYRAPVGGYSATSVEYANGFARGPLTVPANGGVYSYADVVPTAQTSTSYSVDVEFQPAAETITLVAAAPGNGTTLVPRSSVITAQLSRAVAPGYALAATSGGSAIAGATTLSSDGTTITLTPASPLPNGAVVQVSLAGVVSTQGATLATQNWSFTTVNEATTTLTNHTLFDDEVPQIVSTTDTSPVELGVSFSPSVAGSVTAIRFYKGAGNGGAHVGSLWNADGTVKYASVNFVNETATGWQTAQLSSPVALTPGQTYVVSYFAPQGRYPYTSGYFAVPSSNGPLTAGTAQNGRFSYAAGGGFPTLSYNATNYFVDVVYTVASTGGGTPPTTPTVPTGTTLFGTETPSGPPTTDTGGIELGMSFSTSVAGSVTGIRFYKGPGNGGAHVGHLWAVTGGPPLATVAFSGETSSGWQAAALSTPVALTPGETYVVSYFAPQGRYSAASGYFTAPKTSGPLTAGTAQNGRFLPTASGGFPEASYGSSNYYVDVFFTPAP</sequence>
<dbReference type="SUPFAM" id="SSF81296">
    <property type="entry name" value="E set domains"/>
    <property type="match status" value="1"/>
</dbReference>
<evidence type="ECO:0008006" key="8">
    <source>
        <dbReference type="Google" id="ProtNLM"/>
    </source>
</evidence>
<comment type="caution">
    <text evidence="6">The sequence shown here is derived from an EMBL/GenBank/DDBJ whole genome shotgun (WGS) entry which is preliminary data.</text>
</comment>
<evidence type="ECO:0000256" key="1">
    <source>
        <dbReference type="ARBA" id="ARBA00022729"/>
    </source>
</evidence>
<feature type="domain" description="DUF4082" evidence="4">
    <location>
        <begin position="930"/>
        <end position="1064"/>
    </location>
</feature>
<dbReference type="Gene3D" id="2.60.40.650">
    <property type="match status" value="1"/>
</dbReference>
<evidence type="ECO:0000313" key="7">
    <source>
        <dbReference type="Proteomes" id="UP000536685"/>
    </source>
</evidence>
<dbReference type="Pfam" id="PF17957">
    <property type="entry name" value="Big_7"/>
    <property type="match status" value="1"/>
</dbReference>
<dbReference type="InterPro" id="IPR025141">
    <property type="entry name" value="DUF4082"/>
</dbReference>
<dbReference type="Pfam" id="PF20254">
    <property type="entry name" value="DMFA2_C"/>
    <property type="match status" value="1"/>
</dbReference>
<keyword evidence="7" id="KW-1185">Reference proteome</keyword>
<dbReference type="Pfam" id="PF13313">
    <property type="entry name" value="DUF4082"/>
    <property type="match status" value="4"/>
</dbReference>
<name>A0A841AS83_9MICO</name>
<gene>
    <name evidence="6" type="ORF">HD599_003447</name>
</gene>
<organism evidence="6 7">
    <name type="scientific">Conyzicola lurida</name>
    <dbReference type="NCBI Taxonomy" id="1172621"/>
    <lineage>
        <taxon>Bacteria</taxon>
        <taxon>Bacillati</taxon>
        <taxon>Actinomycetota</taxon>
        <taxon>Actinomycetes</taxon>
        <taxon>Micrococcales</taxon>
        <taxon>Microbacteriaceae</taxon>
        <taxon>Conyzicola</taxon>
    </lineage>
</organism>
<accession>A0A841AS83</accession>
<evidence type="ECO:0000256" key="2">
    <source>
        <dbReference type="SAM" id="SignalP"/>
    </source>
</evidence>
<dbReference type="InterPro" id="IPR014755">
    <property type="entry name" value="Cu-Rt/internalin_Ig-like"/>
</dbReference>
<feature type="domain" description="DUF4082" evidence="4">
    <location>
        <begin position="642"/>
        <end position="785"/>
    </location>
</feature>
<evidence type="ECO:0000259" key="5">
    <source>
        <dbReference type="Pfam" id="PF20254"/>
    </source>
</evidence>
<evidence type="ECO:0000259" key="3">
    <source>
        <dbReference type="Pfam" id="PF13205"/>
    </source>
</evidence>